<dbReference type="EMBL" id="UINC01027646">
    <property type="protein sequence ID" value="SVB07238.1"/>
    <property type="molecule type" value="Genomic_DNA"/>
</dbReference>
<sequence>MDLLELKEKLEEALETENWDIIIELLGDLELEENYMSPFTNGGDDVDENWLD</sequence>
<evidence type="ECO:0000313" key="1">
    <source>
        <dbReference type="EMBL" id="SVB07238.1"/>
    </source>
</evidence>
<proteinExistence type="predicted"/>
<gene>
    <name evidence="1" type="ORF">METZ01_LOCUS160092</name>
</gene>
<name>A0A382B0J4_9ZZZZ</name>
<protein>
    <submittedName>
        <fullName evidence="1">Uncharacterized protein</fullName>
    </submittedName>
</protein>
<dbReference type="AlphaFoldDB" id="A0A382B0J4"/>
<organism evidence="1">
    <name type="scientific">marine metagenome</name>
    <dbReference type="NCBI Taxonomy" id="408172"/>
    <lineage>
        <taxon>unclassified sequences</taxon>
        <taxon>metagenomes</taxon>
        <taxon>ecological metagenomes</taxon>
    </lineage>
</organism>
<reference evidence="1" key="1">
    <citation type="submission" date="2018-05" db="EMBL/GenBank/DDBJ databases">
        <authorList>
            <person name="Lanie J.A."/>
            <person name="Ng W.-L."/>
            <person name="Kazmierczak K.M."/>
            <person name="Andrzejewski T.M."/>
            <person name="Davidsen T.M."/>
            <person name="Wayne K.J."/>
            <person name="Tettelin H."/>
            <person name="Glass J.I."/>
            <person name="Rusch D."/>
            <person name="Podicherti R."/>
            <person name="Tsui H.-C.T."/>
            <person name="Winkler M.E."/>
        </authorList>
    </citation>
    <scope>NUCLEOTIDE SEQUENCE</scope>
</reference>
<accession>A0A382B0J4</accession>